<evidence type="ECO:0000256" key="6">
    <source>
        <dbReference type="ARBA" id="ARBA00023180"/>
    </source>
</evidence>
<keyword evidence="4 7" id="KW-1133">Transmembrane helix</keyword>
<evidence type="ECO:0000256" key="5">
    <source>
        <dbReference type="ARBA" id="ARBA00023136"/>
    </source>
</evidence>
<accession>A0A0V0QVQ9</accession>
<dbReference type="AlphaFoldDB" id="A0A0V0QVQ9"/>
<dbReference type="Proteomes" id="UP000054937">
    <property type="component" value="Unassembled WGS sequence"/>
</dbReference>
<keyword evidence="3 7" id="KW-0812">Transmembrane</keyword>
<evidence type="ECO:0000313" key="9">
    <source>
        <dbReference type="Proteomes" id="UP000054937"/>
    </source>
</evidence>
<comment type="similarity">
    <text evidence="2">Belongs to the CTL (choline transporter-like) family.</text>
</comment>
<sequence length="140" mass="16214">MQENSQLLKDDMPQQLSTFNPRYDGEKIDENLKFGCQNKRSMHDVICIIIFGFFIFSLAGSSIQFIQQGNPKKLMAPFDSSGNQCGIEEANEFPYLYFKNPILNLSEFSCVKECPTEQNQIQKLDCIESIKQQFYKLDNF</sequence>
<gene>
    <name evidence="8" type="ORF">PPERSA_06277</name>
</gene>
<evidence type="ECO:0008006" key="10">
    <source>
        <dbReference type="Google" id="ProtNLM"/>
    </source>
</evidence>
<dbReference type="InParanoid" id="A0A0V0QVQ9"/>
<dbReference type="PANTHER" id="PTHR12385">
    <property type="entry name" value="CHOLINE TRANSPORTER-LIKE (SLC FAMILY 44)"/>
    <property type="match status" value="1"/>
</dbReference>
<comment type="caution">
    <text evidence="8">The sequence shown here is derived from an EMBL/GenBank/DDBJ whole genome shotgun (WGS) entry which is preliminary data.</text>
</comment>
<dbReference type="InterPro" id="IPR007603">
    <property type="entry name" value="Choline_transptr-like"/>
</dbReference>
<dbReference type="GO" id="GO:0016020">
    <property type="term" value="C:membrane"/>
    <property type="evidence" value="ECO:0007669"/>
    <property type="project" value="UniProtKB-SubCell"/>
</dbReference>
<reference evidence="8 9" key="1">
    <citation type="journal article" date="2015" name="Sci. Rep.">
        <title>Genome of the facultative scuticociliatosis pathogen Pseudocohnilembus persalinus provides insight into its virulence through horizontal gene transfer.</title>
        <authorList>
            <person name="Xiong J."/>
            <person name="Wang G."/>
            <person name="Cheng J."/>
            <person name="Tian M."/>
            <person name="Pan X."/>
            <person name="Warren A."/>
            <person name="Jiang C."/>
            <person name="Yuan D."/>
            <person name="Miao W."/>
        </authorList>
    </citation>
    <scope>NUCLEOTIDE SEQUENCE [LARGE SCALE GENOMIC DNA]</scope>
    <source>
        <strain evidence="8">36N120E</strain>
    </source>
</reference>
<organism evidence="8 9">
    <name type="scientific">Pseudocohnilembus persalinus</name>
    <name type="common">Ciliate</name>
    <dbReference type="NCBI Taxonomy" id="266149"/>
    <lineage>
        <taxon>Eukaryota</taxon>
        <taxon>Sar</taxon>
        <taxon>Alveolata</taxon>
        <taxon>Ciliophora</taxon>
        <taxon>Intramacronucleata</taxon>
        <taxon>Oligohymenophorea</taxon>
        <taxon>Scuticociliatia</taxon>
        <taxon>Philasterida</taxon>
        <taxon>Pseudocohnilembidae</taxon>
        <taxon>Pseudocohnilembus</taxon>
    </lineage>
</organism>
<keyword evidence="6" id="KW-0325">Glycoprotein</keyword>
<evidence type="ECO:0000256" key="7">
    <source>
        <dbReference type="SAM" id="Phobius"/>
    </source>
</evidence>
<dbReference type="GO" id="GO:0022857">
    <property type="term" value="F:transmembrane transporter activity"/>
    <property type="evidence" value="ECO:0007669"/>
    <property type="project" value="InterPro"/>
</dbReference>
<keyword evidence="9" id="KW-1185">Reference proteome</keyword>
<name>A0A0V0QVQ9_PSEPJ</name>
<evidence type="ECO:0000256" key="3">
    <source>
        <dbReference type="ARBA" id="ARBA00022692"/>
    </source>
</evidence>
<comment type="subcellular location">
    <subcellularLocation>
        <location evidence="1">Membrane</location>
        <topology evidence="1">Multi-pass membrane protein</topology>
    </subcellularLocation>
</comment>
<protein>
    <recommendedName>
        <fullName evidence="10">Transmembrane protein</fullName>
    </recommendedName>
</protein>
<evidence type="ECO:0000256" key="1">
    <source>
        <dbReference type="ARBA" id="ARBA00004141"/>
    </source>
</evidence>
<feature type="transmembrane region" description="Helical" evidence="7">
    <location>
        <begin position="45"/>
        <end position="66"/>
    </location>
</feature>
<dbReference type="EMBL" id="LDAU01000097">
    <property type="protein sequence ID" value="KRX06306.1"/>
    <property type="molecule type" value="Genomic_DNA"/>
</dbReference>
<evidence type="ECO:0000256" key="2">
    <source>
        <dbReference type="ARBA" id="ARBA00007168"/>
    </source>
</evidence>
<evidence type="ECO:0000256" key="4">
    <source>
        <dbReference type="ARBA" id="ARBA00022989"/>
    </source>
</evidence>
<evidence type="ECO:0000313" key="8">
    <source>
        <dbReference type="EMBL" id="KRX06306.1"/>
    </source>
</evidence>
<proteinExistence type="inferred from homology"/>
<keyword evidence="5 7" id="KW-0472">Membrane</keyword>
<dbReference type="PANTHER" id="PTHR12385:SF14">
    <property type="entry name" value="CHOLINE TRANSPORTER-LIKE 2"/>
    <property type="match status" value="1"/>
</dbReference>